<dbReference type="EMBL" id="BK015031">
    <property type="protein sequence ID" value="DAD87927.1"/>
    <property type="molecule type" value="Genomic_DNA"/>
</dbReference>
<evidence type="ECO:0000313" key="2">
    <source>
        <dbReference type="EMBL" id="DAD87927.1"/>
    </source>
</evidence>
<dbReference type="InterPro" id="IPR056906">
    <property type="entry name" value="ORF2/G2P_dom"/>
</dbReference>
<proteinExistence type="predicted"/>
<name>A0A8S5N0N3_9VIRU</name>
<feature type="domain" description="Replication-associated protein ORF2/G2P" evidence="1">
    <location>
        <begin position="103"/>
        <end position="227"/>
    </location>
</feature>
<organism evidence="2">
    <name type="scientific">Microviridae sp. ctfJJ5</name>
    <dbReference type="NCBI Taxonomy" id="2826739"/>
    <lineage>
        <taxon>Viruses</taxon>
        <taxon>Monodnaviria</taxon>
        <taxon>Sangervirae</taxon>
        <taxon>Phixviricota</taxon>
        <taxon>Malgrandaviricetes</taxon>
        <taxon>Petitvirales</taxon>
        <taxon>Microviridae</taxon>
    </lineage>
</organism>
<accession>A0A8S5N0N3</accession>
<protein>
    <submittedName>
        <fullName evidence="2">Replication associated protein</fullName>
    </submittedName>
</protein>
<reference evidence="2" key="1">
    <citation type="journal article" date="2021" name="Proc. Natl. Acad. Sci. U.S.A.">
        <title>A Catalog of Tens of Thousands of Viruses from Human Metagenomes Reveals Hidden Associations with Chronic Diseases.</title>
        <authorList>
            <person name="Tisza M.J."/>
            <person name="Buck C.B."/>
        </authorList>
    </citation>
    <scope>NUCLEOTIDE SEQUENCE</scope>
    <source>
        <strain evidence="2">CtfJJ5</strain>
    </source>
</reference>
<evidence type="ECO:0000259" key="1">
    <source>
        <dbReference type="Pfam" id="PF23343"/>
    </source>
</evidence>
<sequence>MNNIYCENPKVIWHPHASKLIQKYHTFTMPSGTYHGSVLHVNKNHVNKNNIDKYTIVNPATGETFPMFLIVPCNKCALCNEKKAQQWSFRALCESYTSNKQAYFITLTYNNEHLPKNGVFPEEIQLFFKRLRTKLDRRGISHNLRYIAVSEYGHWSKRPHYHIILWNFPDNFESAYSRLTLIESCWRRPTGYYNSDGSPVTRSIGFAYCVPVINGGINYVMKYMGKRECAPKGMNPTFMLASRKNGGIGSAYAEQLRAFYEQQPDTCDMSVINIYTGQSLTTMLPRYYRMKYMPSTSMCYDPNFIKYFKDTVRWFEIARYLHKQYKLPFKFTYPEEYLRLVRMTGKTPYYNPYKTIINDTFIKYYLPQFCSQTVYEDLYYKAFSYALDCLSTALVFFDSSQVLKHEKSLQMNVLQQSAINARMSMREELNLKKASYDVREKMNKHYRKEKI</sequence>
<dbReference type="Pfam" id="PF23343">
    <property type="entry name" value="REP_ORF2-G2P"/>
    <property type="match status" value="1"/>
</dbReference>